<dbReference type="OrthoDB" id="1160493at2"/>
<evidence type="ECO:0000313" key="2">
    <source>
        <dbReference type="EMBL" id="TPV35908.1"/>
    </source>
</evidence>
<keyword evidence="3" id="KW-1185">Reference proteome</keyword>
<dbReference type="EMBL" id="VHIQ01000001">
    <property type="protein sequence ID" value="TPV35908.1"/>
    <property type="molecule type" value="Genomic_DNA"/>
</dbReference>
<name>A0A506PQX6_9FLAO</name>
<gene>
    <name evidence="2" type="ORF">FJ651_03035</name>
</gene>
<evidence type="ECO:0000313" key="3">
    <source>
        <dbReference type="Proteomes" id="UP000317332"/>
    </source>
</evidence>
<feature type="chain" id="PRO_5021490489" evidence="1">
    <location>
        <begin position="29"/>
        <end position="178"/>
    </location>
</feature>
<dbReference type="AlphaFoldDB" id="A0A506PQX6"/>
<feature type="signal peptide" evidence="1">
    <location>
        <begin position="1"/>
        <end position="28"/>
    </location>
</feature>
<reference evidence="2 3" key="1">
    <citation type="submission" date="2019-06" db="EMBL/GenBank/DDBJ databases">
        <title>Flavobacteriaceae Paucihalobacterium erythroidium CWB-1, complete genome.</title>
        <authorList>
            <person name="Wu S."/>
        </authorList>
    </citation>
    <scope>NUCLEOTIDE SEQUENCE [LARGE SCALE GENOMIC DNA]</scope>
    <source>
        <strain evidence="2 3">CWB-1</strain>
    </source>
</reference>
<proteinExistence type="predicted"/>
<comment type="caution">
    <text evidence="2">The sequence shown here is derived from an EMBL/GenBank/DDBJ whole genome shotgun (WGS) entry which is preliminary data.</text>
</comment>
<evidence type="ECO:0000256" key="1">
    <source>
        <dbReference type="SAM" id="SignalP"/>
    </source>
</evidence>
<sequence length="178" mass="20147">MRVVKSLFLKYFIVLSVFCLFSSTNNFAQNSYNDNPFWSKVRYGGGIGLGFANDFFSATLAPQAIYEFNSQFALGVGLNGTYNSQKNVFNSTVVGASVIGLFNPIPDAQISAEFEQLNVNQRFKNNLGINRNYWYPALFLGAGYGNRNFMAGIRYDVLYNRDKSIYGNAWMPFVRVFF</sequence>
<dbReference type="Proteomes" id="UP000317332">
    <property type="component" value="Unassembled WGS sequence"/>
</dbReference>
<keyword evidence="1" id="KW-0732">Signal</keyword>
<organism evidence="2 3">
    <name type="scientific">Paucihalobacter ruber</name>
    <dbReference type="NCBI Taxonomy" id="2567861"/>
    <lineage>
        <taxon>Bacteria</taxon>
        <taxon>Pseudomonadati</taxon>
        <taxon>Bacteroidota</taxon>
        <taxon>Flavobacteriia</taxon>
        <taxon>Flavobacteriales</taxon>
        <taxon>Flavobacteriaceae</taxon>
        <taxon>Paucihalobacter</taxon>
    </lineage>
</organism>
<accession>A0A506PQX6</accession>
<protein>
    <submittedName>
        <fullName evidence="2">Alpha-ketoglutarate decarboxylase</fullName>
    </submittedName>
</protein>